<keyword evidence="2" id="KW-1185">Reference proteome</keyword>
<dbReference type="RefSeq" id="WP_261971785.1">
    <property type="nucleotide sequence ID" value="NZ_JAHHZF010000029.1"/>
</dbReference>
<dbReference type="EMBL" id="JAHHZF010000029">
    <property type="protein sequence ID" value="MBT9293298.1"/>
    <property type="molecule type" value="Genomic_DNA"/>
</dbReference>
<proteinExistence type="predicted"/>
<accession>A0A947GE42</accession>
<reference evidence="1 2" key="1">
    <citation type="submission" date="2021-06" db="EMBL/GenBank/DDBJ databases">
        <authorList>
            <person name="Grouzdev D.S."/>
            <person name="Koziaeva V."/>
        </authorList>
    </citation>
    <scope>NUCLEOTIDE SEQUENCE [LARGE SCALE GENOMIC DNA]</scope>
    <source>
        <strain evidence="1 2">22</strain>
    </source>
</reference>
<comment type="caution">
    <text evidence="1">The sequence shown here is derived from an EMBL/GenBank/DDBJ whole genome shotgun (WGS) entry which is preliminary data.</text>
</comment>
<name>A0A947GE42_9HYPH</name>
<organism evidence="1 2">
    <name type="scientific">Prosthecodimorpha staleyi</name>
    <dbReference type="NCBI Taxonomy" id="2840188"/>
    <lineage>
        <taxon>Bacteria</taxon>
        <taxon>Pseudomonadati</taxon>
        <taxon>Pseudomonadota</taxon>
        <taxon>Alphaproteobacteria</taxon>
        <taxon>Hyphomicrobiales</taxon>
        <taxon>Ancalomicrobiaceae</taxon>
        <taxon>Prosthecodimorpha</taxon>
    </lineage>
</organism>
<dbReference type="AlphaFoldDB" id="A0A947GE42"/>
<protein>
    <submittedName>
        <fullName evidence="1">Uncharacterized protein</fullName>
    </submittedName>
</protein>
<dbReference type="Proteomes" id="UP000766595">
    <property type="component" value="Unassembled WGS sequence"/>
</dbReference>
<sequence length="387" mass="39239">MGLMLPSRRLLARGAPWWRRPEHLLDGVAPGLFVDVLNRRHALAGAAVPLASVLTVTAASGKTYWDGAILRTAAANEARIDWSGGAAELLLEGPATNLCPVSADFTAAAWVKSGFTASPATLSNGIGGTAFSGMPNLVLYDQTGATFFTAEIPRPAPSALTKRASYTFTTPAGCTAIRFYALRNGGSAYAYILASVTASTTYTASWFEEAGVLGGVQIEAGAVATSYIPTTGAAATRATDLCQLTAGAAAAIQGVSAAVAWRGTIPVALAGQLIVGLGDAAHSIRATNAPTSRIGLFGDTVATSPGNDVIPGAVGICAGWGTSGSRLGVNGTASTAAETNVWASTIYLGPSTGIATGQTLRLRQLVGWTLTDRPSTAAAIAQARLAA</sequence>
<evidence type="ECO:0000313" key="1">
    <source>
        <dbReference type="EMBL" id="MBT9293298.1"/>
    </source>
</evidence>
<gene>
    <name evidence="1" type="ORF">KL771_27850</name>
</gene>
<evidence type="ECO:0000313" key="2">
    <source>
        <dbReference type="Proteomes" id="UP000766595"/>
    </source>
</evidence>